<keyword evidence="2" id="KW-0694">RNA-binding</keyword>
<dbReference type="Gene3D" id="3.30.300.20">
    <property type="match status" value="1"/>
</dbReference>
<protein>
    <submittedName>
        <fullName evidence="4">ATPase</fullName>
    </submittedName>
</protein>
<dbReference type="InterPro" id="IPR052041">
    <property type="entry name" value="Nucleic_acid_metab_PIN/TRAM"/>
</dbReference>
<evidence type="ECO:0000259" key="3">
    <source>
        <dbReference type="Pfam" id="PF00437"/>
    </source>
</evidence>
<dbReference type="PANTHER" id="PTHR11603">
    <property type="entry name" value="AAA FAMILY ATPASE"/>
    <property type="match status" value="1"/>
</dbReference>
<gene>
    <name evidence="4" type="ORF">VAMP_22n187</name>
</gene>
<dbReference type="InterPro" id="IPR009019">
    <property type="entry name" value="KH_sf_prok-type"/>
</dbReference>
<dbReference type="Pfam" id="PF00437">
    <property type="entry name" value="T2SSE"/>
    <property type="match status" value="1"/>
</dbReference>
<dbReference type="Proteomes" id="UP000680365">
    <property type="component" value="Unassembled WGS sequence"/>
</dbReference>
<reference evidence="4 5" key="1">
    <citation type="journal article" date="2021" name="Nat. Commun.">
        <title>Reductive evolution and unique predatory mode in the CPR bacterium Vampirococcus lugosii.</title>
        <authorList>
            <person name="Moreira D."/>
            <person name="Zivanovic Y."/>
            <person name="Lopez-Archilla A.I."/>
            <person name="Iniesto M."/>
            <person name="Lopez-Garcia P."/>
        </authorList>
    </citation>
    <scope>NUCLEOTIDE SEQUENCE [LARGE SCALE GENOMIC DNA]</scope>
    <source>
        <strain evidence="4">Chiprana</strain>
    </source>
</reference>
<evidence type="ECO:0000313" key="4">
    <source>
        <dbReference type="EMBL" id="MBS8121739.1"/>
    </source>
</evidence>
<dbReference type="EMBL" id="JAEDAM010000013">
    <property type="protein sequence ID" value="MBS8121739.1"/>
    <property type="molecule type" value="Genomic_DNA"/>
</dbReference>
<comment type="caution">
    <text evidence="4">The sequence shown here is derived from an EMBL/GenBank/DDBJ whole genome shotgun (WGS) entry which is preliminary data.</text>
</comment>
<dbReference type="Gene3D" id="3.40.50.300">
    <property type="entry name" value="P-loop containing nucleotide triphosphate hydrolases"/>
    <property type="match status" value="1"/>
</dbReference>
<dbReference type="RefSeq" id="WP_213348567.1">
    <property type="nucleotide sequence ID" value="NZ_JAEDAM010000013.1"/>
</dbReference>
<feature type="domain" description="Bacterial type II secretion system protein E" evidence="3">
    <location>
        <begin position="121"/>
        <end position="253"/>
    </location>
</feature>
<accession>A0ABS5QKV3</accession>
<name>A0ABS5QKV3_9BACT</name>
<sequence length="482" mass="54819">MEIIKSKHKSVMDEFFDTDTMSVHLKEGMNIFKKRGLPGGWESEKLEKKVSRNYLNNIIDELYKEIDQYDDCFLEIDKNMSKVIQAGPYRIVIVLPPLSDGIEITVVKPTKKLSIEDYELNNNLLERLKNNSQGILLSGSPGQGKTTFAQALVEMYTKNDNIIKTIESPRDLLVPDEVTQYSFSYAPHSEIRDILLLSRPDYTVYDEIRNADDFQLFKDLRLTGIGLIGVIHAMNAVDSIQRFLGNIEMGIIPQVIDTVIFIKGGKPEKILTLQHTVKTPEGMESADLTRPVIQIYNFITGNLEYEMYSYGEEVVVMPIDEINNSKEKKDKSFGGLIKYGIRYLQNLLEKQYNFPIKIEAEGQNNIKIIVDEKNKGSIIGKQGAKINELEKMIGLSISVRTSKEINNENISSIGNKEIDFEIIKKSKKEIIMINFDISMKNTDITLKSGDETVNITTNKNAQAQIKNEEMVNKIKKEGLKLI</sequence>
<dbReference type="InterPro" id="IPR027417">
    <property type="entry name" value="P-loop_NTPase"/>
</dbReference>
<dbReference type="SUPFAM" id="SSF52540">
    <property type="entry name" value="P-loop containing nucleoside triphosphate hydrolases"/>
    <property type="match status" value="1"/>
</dbReference>
<evidence type="ECO:0000256" key="2">
    <source>
        <dbReference type="PROSITE-ProRule" id="PRU00117"/>
    </source>
</evidence>
<proteinExistence type="inferred from homology"/>
<keyword evidence="5" id="KW-1185">Reference proteome</keyword>
<evidence type="ECO:0000313" key="5">
    <source>
        <dbReference type="Proteomes" id="UP000680365"/>
    </source>
</evidence>
<evidence type="ECO:0000256" key="1">
    <source>
        <dbReference type="ARBA" id="ARBA00006611"/>
    </source>
</evidence>
<organism evidence="4 5">
    <name type="scientific">Candidatus Vampirococcus lugosii</name>
    <dbReference type="NCBI Taxonomy" id="2789015"/>
    <lineage>
        <taxon>Bacteria</taxon>
        <taxon>Candidatus Absconditibacteriota</taxon>
        <taxon>Vampirococcus</taxon>
    </lineage>
</organism>
<dbReference type="InterPro" id="IPR015946">
    <property type="entry name" value="KH_dom-like_a/b"/>
</dbReference>
<dbReference type="PROSITE" id="PS50084">
    <property type="entry name" value="KH_TYPE_1"/>
    <property type="match status" value="1"/>
</dbReference>
<dbReference type="InterPro" id="IPR001482">
    <property type="entry name" value="T2SS/T4SS_dom"/>
</dbReference>
<dbReference type="NCBIfam" id="NF010335">
    <property type="entry name" value="PRK13764.1"/>
    <property type="match status" value="1"/>
</dbReference>
<dbReference type="PANTHER" id="PTHR11603:SF147">
    <property type="entry name" value="MEMBRANE PROTEIN"/>
    <property type="match status" value="1"/>
</dbReference>
<dbReference type="SUPFAM" id="SSF54814">
    <property type="entry name" value="Prokaryotic type KH domain (KH-domain type II)"/>
    <property type="match status" value="1"/>
</dbReference>
<comment type="similarity">
    <text evidence="1">Belongs to the GSP E family.</text>
</comment>